<comment type="caution">
    <text evidence="1">The sequence shown here is derived from an EMBL/GenBank/DDBJ whole genome shotgun (WGS) entry which is preliminary data.</text>
</comment>
<dbReference type="RefSeq" id="WP_204817637.1">
    <property type="nucleotide sequence ID" value="NZ_JANHOF010000002.1"/>
</dbReference>
<dbReference type="SFLD" id="SFLDG01140">
    <property type="entry name" value="C2.B:_Phosphomannomutase_and_P"/>
    <property type="match status" value="1"/>
</dbReference>
<sequence length="250" mass="27934">MGSIKLVALDMDGTLLNEVQEISKENEKWIHKALEAGVTVCFATGRGFQSALPYAEQLKLDTPMITVNGGEIWRRPHVLHKRSLMPVSYIKRLYDLALQHEECWYWAYTTGGIYNKEQWLKPNDDYEAHHWLKFGYYTEDSDMLARIYQETSSWGGMEITNSSLSNLEMNPEGVTKATAIQELCSLLGIDMSQVAAMGDSMNDIDMIRKAGLGVAVGNAQAAVKEAADEVIVTNNENAVAHLIQNFVLKG</sequence>
<dbReference type="PANTHER" id="PTHR10000">
    <property type="entry name" value="PHOSPHOSERINE PHOSPHATASE"/>
    <property type="match status" value="1"/>
</dbReference>
<dbReference type="PROSITE" id="PS01228">
    <property type="entry name" value="COF_1"/>
    <property type="match status" value="1"/>
</dbReference>
<dbReference type="Gene3D" id="3.40.50.1000">
    <property type="entry name" value="HAD superfamily/HAD-like"/>
    <property type="match status" value="1"/>
</dbReference>
<dbReference type="NCBIfam" id="TIGR00099">
    <property type="entry name" value="Cof-subfamily"/>
    <property type="match status" value="1"/>
</dbReference>
<keyword evidence="2" id="KW-1185">Reference proteome</keyword>
<dbReference type="InterPro" id="IPR023214">
    <property type="entry name" value="HAD_sf"/>
</dbReference>
<protein>
    <submittedName>
        <fullName evidence="1">Cof-type HAD-IIB family hydrolase</fullName>
        <ecNumber evidence="1">3.1.3.-</ecNumber>
    </submittedName>
</protein>
<dbReference type="CDD" id="cd07516">
    <property type="entry name" value="HAD_Pase"/>
    <property type="match status" value="1"/>
</dbReference>
<organism evidence="1 2">
    <name type="scientific">Paenibacillus mendelii</name>
    <dbReference type="NCBI Taxonomy" id="206163"/>
    <lineage>
        <taxon>Bacteria</taxon>
        <taxon>Bacillati</taxon>
        <taxon>Bacillota</taxon>
        <taxon>Bacilli</taxon>
        <taxon>Bacillales</taxon>
        <taxon>Paenibacillaceae</taxon>
        <taxon>Paenibacillus</taxon>
    </lineage>
</organism>
<reference evidence="1 2" key="1">
    <citation type="submission" date="2024-09" db="EMBL/GenBank/DDBJ databases">
        <authorList>
            <person name="Sun Q."/>
            <person name="Mori K."/>
        </authorList>
    </citation>
    <scope>NUCLEOTIDE SEQUENCE [LARGE SCALE GENOMIC DNA]</scope>
    <source>
        <strain evidence="1 2">CCM 4839</strain>
    </source>
</reference>
<dbReference type="EMBL" id="JBHLVF010000047">
    <property type="protein sequence ID" value="MFC0395799.1"/>
    <property type="molecule type" value="Genomic_DNA"/>
</dbReference>
<dbReference type="InterPro" id="IPR006379">
    <property type="entry name" value="HAD-SF_hydro_IIB"/>
</dbReference>
<dbReference type="InterPro" id="IPR000150">
    <property type="entry name" value="Cof"/>
</dbReference>
<proteinExistence type="predicted"/>
<name>A0ABV6JIS1_9BACL</name>
<dbReference type="Gene3D" id="3.30.1240.10">
    <property type="match status" value="1"/>
</dbReference>
<accession>A0ABV6JIS1</accession>
<dbReference type="PRINTS" id="PR00119">
    <property type="entry name" value="CATATPASE"/>
</dbReference>
<dbReference type="NCBIfam" id="TIGR01484">
    <property type="entry name" value="HAD-SF-IIB"/>
    <property type="match status" value="1"/>
</dbReference>
<dbReference type="PANTHER" id="PTHR10000:SF55">
    <property type="entry name" value="5-AMINO-6-(5-PHOSPHO-D-RIBITYLAMINO)URACIL PHOSPHATASE YCSE"/>
    <property type="match status" value="1"/>
</dbReference>
<dbReference type="Pfam" id="PF08282">
    <property type="entry name" value="Hydrolase_3"/>
    <property type="match status" value="1"/>
</dbReference>
<dbReference type="SUPFAM" id="SSF56784">
    <property type="entry name" value="HAD-like"/>
    <property type="match status" value="1"/>
</dbReference>
<dbReference type="SFLD" id="SFLDS00003">
    <property type="entry name" value="Haloacid_Dehalogenase"/>
    <property type="match status" value="1"/>
</dbReference>
<dbReference type="EC" id="3.1.3.-" evidence="1"/>
<evidence type="ECO:0000313" key="2">
    <source>
        <dbReference type="Proteomes" id="UP001589818"/>
    </source>
</evidence>
<evidence type="ECO:0000313" key="1">
    <source>
        <dbReference type="EMBL" id="MFC0395799.1"/>
    </source>
</evidence>
<keyword evidence="1" id="KW-0378">Hydrolase</keyword>
<dbReference type="InterPro" id="IPR036412">
    <property type="entry name" value="HAD-like_sf"/>
</dbReference>
<gene>
    <name evidence="1" type="ORF">ACFFJ8_31060</name>
</gene>
<dbReference type="Proteomes" id="UP001589818">
    <property type="component" value="Unassembled WGS sequence"/>
</dbReference>
<dbReference type="GO" id="GO:0016787">
    <property type="term" value="F:hydrolase activity"/>
    <property type="evidence" value="ECO:0007669"/>
    <property type="project" value="UniProtKB-KW"/>
</dbReference>